<protein>
    <submittedName>
        <fullName evidence="1">Uncharacterized protein</fullName>
    </submittedName>
</protein>
<reference evidence="1" key="1">
    <citation type="submission" date="2019-08" db="EMBL/GenBank/DDBJ databases">
        <authorList>
            <person name="Kucharzyk K."/>
            <person name="Murdoch R.W."/>
            <person name="Higgins S."/>
            <person name="Loffler F."/>
        </authorList>
    </citation>
    <scope>NUCLEOTIDE SEQUENCE</scope>
</reference>
<gene>
    <name evidence="1" type="ORF">SDC9_211247</name>
</gene>
<sequence length="78" mass="8533">MSRKLAANPPPVRIGDRKVHQVVKKGGKGIGRLIQGVLFSFFDLRKTVDGALHRGSRLGVGFGGFMVGRFEQEAQQQV</sequence>
<dbReference type="EMBL" id="VSSQ01142990">
    <property type="protein sequence ID" value="MPN63488.1"/>
    <property type="molecule type" value="Genomic_DNA"/>
</dbReference>
<proteinExistence type="predicted"/>
<comment type="caution">
    <text evidence="1">The sequence shown here is derived from an EMBL/GenBank/DDBJ whole genome shotgun (WGS) entry which is preliminary data.</text>
</comment>
<name>A0A645JII3_9ZZZZ</name>
<evidence type="ECO:0000313" key="1">
    <source>
        <dbReference type="EMBL" id="MPN63488.1"/>
    </source>
</evidence>
<dbReference type="AlphaFoldDB" id="A0A645JII3"/>
<organism evidence="1">
    <name type="scientific">bioreactor metagenome</name>
    <dbReference type="NCBI Taxonomy" id="1076179"/>
    <lineage>
        <taxon>unclassified sequences</taxon>
        <taxon>metagenomes</taxon>
        <taxon>ecological metagenomes</taxon>
    </lineage>
</organism>
<accession>A0A645JII3</accession>